<dbReference type="PROSITE" id="PS51191">
    <property type="entry name" value="FEMABX"/>
    <property type="match status" value="1"/>
</dbReference>
<dbReference type="GO" id="GO:0071555">
    <property type="term" value="P:cell wall organization"/>
    <property type="evidence" value="ECO:0007669"/>
    <property type="project" value="UniProtKB-KW"/>
</dbReference>
<evidence type="ECO:0000259" key="7">
    <source>
        <dbReference type="Pfam" id="PF13480"/>
    </source>
</evidence>
<evidence type="ECO:0000313" key="11">
    <source>
        <dbReference type="Proteomes" id="UP000462449"/>
    </source>
</evidence>
<dbReference type="Proteomes" id="UP000285951">
    <property type="component" value="Unassembled WGS sequence"/>
</dbReference>
<dbReference type="EMBL" id="QTZN02000023">
    <property type="protein sequence ID" value="MVB07585.1"/>
    <property type="molecule type" value="Genomic_DNA"/>
</dbReference>
<evidence type="ECO:0000256" key="2">
    <source>
        <dbReference type="ARBA" id="ARBA00022679"/>
    </source>
</evidence>
<dbReference type="InterPro" id="IPR050644">
    <property type="entry name" value="PG_Glycine_Bridge_Synth"/>
</dbReference>
<name>A0A7M4D6V1_9BACT</name>
<evidence type="ECO:0000256" key="5">
    <source>
        <dbReference type="ARBA" id="ARBA00023315"/>
    </source>
</evidence>
<feature type="domain" description="BioF2-like acetyltransferase" evidence="7">
    <location>
        <begin position="176"/>
        <end position="304"/>
    </location>
</feature>
<dbReference type="PANTHER" id="PTHR36174:SF1">
    <property type="entry name" value="LIPID II:GLYCINE GLYCYLTRANSFERASE"/>
    <property type="match status" value="1"/>
</dbReference>
<evidence type="ECO:0000313" key="10">
    <source>
        <dbReference type="Proteomes" id="UP000285951"/>
    </source>
</evidence>
<accession>A0A7M4D6V1</accession>
<evidence type="ECO:0000256" key="1">
    <source>
        <dbReference type="ARBA" id="ARBA00009943"/>
    </source>
</evidence>
<dbReference type="RefSeq" id="WP_156196024.1">
    <property type="nucleotide sequence ID" value="NZ_QTZN02000023.1"/>
</dbReference>
<dbReference type="InterPro" id="IPR003447">
    <property type="entry name" value="FEMABX"/>
</dbReference>
<dbReference type="OrthoDB" id="934591at2"/>
<dbReference type="Gene3D" id="3.40.630.30">
    <property type="match status" value="2"/>
</dbReference>
<evidence type="ECO:0000256" key="4">
    <source>
        <dbReference type="ARBA" id="ARBA00022984"/>
    </source>
</evidence>
<gene>
    <name evidence="9" type="ORF">DWB62_011190</name>
    <name evidence="8" type="ORF">GNY23_11190</name>
</gene>
<keyword evidence="6" id="KW-0961">Cell wall biogenesis/degradation</keyword>
<reference evidence="8 11" key="2">
    <citation type="submission" date="2019-12" db="EMBL/GenBank/DDBJ databases">
        <title>Draft genome sequence of Labilibaculum sp. strain 44 isolated from deep waters of Black Sea.</title>
        <authorList>
            <person name="Yadav S."/>
            <person name="Villanueva L."/>
        </authorList>
    </citation>
    <scope>NUCLEOTIDE SEQUENCE [LARGE SCALE GENOMIC DNA]</scope>
    <source>
        <strain evidence="8 11">44</strain>
    </source>
</reference>
<comment type="caution">
    <text evidence="8">The sequence shown here is derived from an EMBL/GenBank/DDBJ whole genome shotgun (WGS) entry which is preliminary data.</text>
</comment>
<dbReference type="EMBL" id="WOTW01000023">
    <property type="protein sequence ID" value="MUP38380.1"/>
    <property type="molecule type" value="Genomic_DNA"/>
</dbReference>
<organism evidence="8 11">
    <name type="scientific">Labilibaculum euxinus</name>
    <dbReference type="NCBI Taxonomy" id="2686357"/>
    <lineage>
        <taxon>Bacteria</taxon>
        <taxon>Pseudomonadati</taxon>
        <taxon>Bacteroidota</taxon>
        <taxon>Bacteroidia</taxon>
        <taxon>Marinilabiliales</taxon>
        <taxon>Marinifilaceae</taxon>
        <taxon>Labilibaculum</taxon>
    </lineage>
</organism>
<dbReference type="InterPro" id="IPR038740">
    <property type="entry name" value="BioF2-like_GNAT_dom"/>
</dbReference>
<evidence type="ECO:0000256" key="3">
    <source>
        <dbReference type="ARBA" id="ARBA00022960"/>
    </source>
</evidence>
<keyword evidence="5" id="KW-0012">Acyltransferase</keyword>
<evidence type="ECO:0000313" key="9">
    <source>
        <dbReference type="EMBL" id="MVB07585.1"/>
    </source>
</evidence>
<dbReference type="InterPro" id="IPR016181">
    <property type="entry name" value="Acyl_CoA_acyltransferase"/>
</dbReference>
<dbReference type="Pfam" id="PF13480">
    <property type="entry name" value="Acetyltransf_6"/>
    <property type="match status" value="1"/>
</dbReference>
<evidence type="ECO:0000256" key="6">
    <source>
        <dbReference type="ARBA" id="ARBA00023316"/>
    </source>
</evidence>
<dbReference type="GO" id="GO:0016755">
    <property type="term" value="F:aminoacyltransferase activity"/>
    <property type="evidence" value="ECO:0007669"/>
    <property type="project" value="InterPro"/>
</dbReference>
<dbReference type="Proteomes" id="UP000462449">
    <property type="component" value="Unassembled WGS sequence"/>
</dbReference>
<dbReference type="PANTHER" id="PTHR36174">
    <property type="entry name" value="LIPID II:GLYCINE GLYCYLTRANSFERASE"/>
    <property type="match status" value="1"/>
</dbReference>
<dbReference type="GO" id="GO:0009252">
    <property type="term" value="P:peptidoglycan biosynthetic process"/>
    <property type="evidence" value="ECO:0007669"/>
    <property type="project" value="UniProtKB-KW"/>
</dbReference>
<proteinExistence type="inferred from homology"/>
<protein>
    <submittedName>
        <fullName evidence="8">Peptidoglycan bridge formation glycyltransferase FemA/FemB family protein</fullName>
    </submittedName>
</protein>
<keyword evidence="10" id="KW-1185">Reference proteome</keyword>
<keyword evidence="4" id="KW-0573">Peptidoglycan synthesis</keyword>
<dbReference type="AlphaFoldDB" id="A0A7M4D6V1"/>
<evidence type="ECO:0000313" key="8">
    <source>
        <dbReference type="EMBL" id="MUP38380.1"/>
    </source>
</evidence>
<keyword evidence="2 8" id="KW-0808">Transferase</keyword>
<keyword evidence="3" id="KW-0133">Cell shape</keyword>
<dbReference type="SUPFAM" id="SSF55729">
    <property type="entry name" value="Acyl-CoA N-acyltransferases (Nat)"/>
    <property type="match status" value="2"/>
</dbReference>
<reference evidence="9 10" key="1">
    <citation type="submission" date="2019-11" db="EMBL/GenBank/DDBJ databases">
        <title>Draft genome sequence of Labilibaculum sp. strain SYP isolated from Black Sea.</title>
        <authorList>
            <person name="Yadav S."/>
            <person name="Villanueva L."/>
        </authorList>
    </citation>
    <scope>NUCLEOTIDE SEQUENCE [LARGE SCALE GENOMIC DNA]</scope>
    <source>
        <strain evidence="9 10">44</strain>
    </source>
</reference>
<dbReference type="GO" id="GO:0008360">
    <property type="term" value="P:regulation of cell shape"/>
    <property type="evidence" value="ECO:0007669"/>
    <property type="project" value="UniProtKB-KW"/>
</dbReference>
<comment type="similarity">
    <text evidence="1">Belongs to the FemABX family.</text>
</comment>
<sequence length="353" mass="41093">MTFNTTEQESLGKVAEDFEIITDSSMIDRKSWSDFVRNNLHGNVFQTPQMYDVFEQAEGFTPILIAARKNGKISGVLLAVIQKEIKGVPGILANRAIIRGAPLIDNEDEEVLNQILTKFNEKIQTKALITQIRNWADTSNYKSVFLQCGYRYQDHLNILLDLEQSEEVIWKNINREKRKSINKAYREGVRVELESPHGDLTATYSILQQLYKRIQLPYPDIDFFRKWQRNFDVEPRFLVFAAKWDKETIAFRYVLAYKNVLYISYAGALSKYYPKCANDLINWEVMLWGKENGYTVYDFAGAGSPHVPYGVRVNKMKFGGQTCNIGRYEKINRPILFFIAKFGFYLWKKISFK</sequence>